<feature type="transmembrane region" description="Helical" evidence="1">
    <location>
        <begin position="61"/>
        <end position="81"/>
    </location>
</feature>
<name>A0A2S1LDT5_9FLAO</name>
<keyword evidence="1" id="KW-1133">Transmembrane helix</keyword>
<sequence length="418" mass="46603">MNQIILKYYRVFSHKLWFKPLLFCLFSVAAALFARLADGFGFSELVPDIKADSIEGLLDTIANTMLVISIFAVGSMVSAFTSASNNATPRSFKIIVTDDVSLNALAVFIGAFIFSIVATIALNNGYYGKTGRFVLFVVTILFFTVVILTFLHWVDKISRLGRLENTISQVENVATQSLEAYIQHPTLKAMPIIGEFPNGQSILAQDIGYVQKIDLDALQKIAVEHELKIRINCLPGAFVNKHSTIAWIQSSQNPLSAPITQKIAETLQIGSTRLYNHDPRFGLIALSEIASRALSPGINDPGTAIQIVGCHERLFFLWNKSNKNSHIEKTVYDRIEVPKIAMDDFFEDAFRPIARDGAGTIELMLRLQKTFTALHTINQTDIKEAAMRNSAEALQRAQIALDFEKDIETLKQHCLFNE</sequence>
<evidence type="ECO:0000313" key="2">
    <source>
        <dbReference type="EMBL" id="AWG21878.1"/>
    </source>
</evidence>
<dbReference type="EMBL" id="CP020918">
    <property type="protein sequence ID" value="AWG21878.1"/>
    <property type="molecule type" value="Genomic_DNA"/>
</dbReference>
<dbReference type="RefSeq" id="WP_108740812.1">
    <property type="nucleotide sequence ID" value="NZ_CP020918.1"/>
</dbReference>
<dbReference type="OrthoDB" id="2955631at2"/>
<feature type="transmembrane region" description="Helical" evidence="1">
    <location>
        <begin position="102"/>
        <end position="121"/>
    </location>
</feature>
<dbReference type="Pfam" id="PF10011">
    <property type="entry name" value="DUF2254"/>
    <property type="match status" value="1"/>
</dbReference>
<dbReference type="AlphaFoldDB" id="A0A2S1LDT5"/>
<gene>
    <name evidence="2" type="ORF">FFWV33_10230</name>
</gene>
<evidence type="ECO:0000313" key="3">
    <source>
        <dbReference type="Proteomes" id="UP000244527"/>
    </source>
</evidence>
<keyword evidence="1" id="KW-0812">Transmembrane</keyword>
<evidence type="ECO:0008006" key="4">
    <source>
        <dbReference type="Google" id="ProtNLM"/>
    </source>
</evidence>
<keyword evidence="3" id="KW-1185">Reference proteome</keyword>
<dbReference type="KEGG" id="ffa:FFWV33_10230"/>
<evidence type="ECO:0000256" key="1">
    <source>
        <dbReference type="SAM" id="Phobius"/>
    </source>
</evidence>
<feature type="transmembrane region" description="Helical" evidence="1">
    <location>
        <begin position="133"/>
        <end position="154"/>
    </location>
</feature>
<proteinExistence type="predicted"/>
<reference evidence="2 3" key="1">
    <citation type="submission" date="2017-04" db="EMBL/GenBank/DDBJ databases">
        <title>Compelte genome sequence of WV33.</title>
        <authorList>
            <person name="Lee P.C."/>
        </authorList>
    </citation>
    <scope>NUCLEOTIDE SEQUENCE [LARGE SCALE GENOMIC DNA]</scope>
    <source>
        <strain evidence="2 3">WV33</strain>
    </source>
</reference>
<keyword evidence="1" id="KW-0472">Membrane</keyword>
<accession>A0A2S1LDT5</accession>
<dbReference type="Proteomes" id="UP000244527">
    <property type="component" value="Chromosome"/>
</dbReference>
<protein>
    <recommendedName>
        <fullName evidence="4">DUF2254 domain-containing protein</fullName>
    </recommendedName>
</protein>
<dbReference type="InterPro" id="IPR018723">
    <property type="entry name" value="DUF2254_membrane"/>
</dbReference>
<organism evidence="2 3">
    <name type="scientific">Flavobacterium faecale</name>
    <dbReference type="NCBI Taxonomy" id="1355330"/>
    <lineage>
        <taxon>Bacteria</taxon>
        <taxon>Pseudomonadati</taxon>
        <taxon>Bacteroidota</taxon>
        <taxon>Flavobacteriia</taxon>
        <taxon>Flavobacteriales</taxon>
        <taxon>Flavobacteriaceae</taxon>
        <taxon>Flavobacterium</taxon>
    </lineage>
</organism>